<comment type="caution">
    <text evidence="2">The sequence shown here is derived from an EMBL/GenBank/DDBJ whole genome shotgun (WGS) entry which is preliminary data.</text>
</comment>
<dbReference type="InterPro" id="IPR004675">
    <property type="entry name" value="AhpD_core"/>
</dbReference>
<evidence type="ECO:0000259" key="1">
    <source>
        <dbReference type="Pfam" id="PF02627"/>
    </source>
</evidence>
<evidence type="ECO:0000313" key="3">
    <source>
        <dbReference type="Proteomes" id="UP000189940"/>
    </source>
</evidence>
<reference evidence="2 3" key="1">
    <citation type="submission" date="2017-02" db="EMBL/GenBank/DDBJ databases">
        <title>Genome sequence of the nitrite-oxidizing bacterium Nitrobacter vulgaris strain Ab1.</title>
        <authorList>
            <person name="Mellbye B.L."/>
            <person name="Davis E.W."/>
            <person name="Spieck E."/>
            <person name="Chang J.H."/>
            <person name="Bottomley P.J."/>
            <person name="Sayavedra-Soto L.A."/>
        </authorList>
    </citation>
    <scope>NUCLEOTIDE SEQUENCE [LARGE SCALE GENOMIC DNA]</scope>
    <source>
        <strain evidence="2 3">Ab1</strain>
    </source>
</reference>
<dbReference type="NCBIfam" id="TIGR00778">
    <property type="entry name" value="ahpD_dom"/>
    <property type="match status" value="1"/>
</dbReference>
<dbReference type="STRING" id="29421.B2M20_16965"/>
<sequence>MTRLPIHTATTAPEAARERVQNAEAANGFLPNLIGLLANAPTALETYQTVSGINARSGLTLAEREAVQITAAATHGCGFCVAGHTAIAYKKADLKDATVNALRDGTRGPDARLNAVADFTRAVIRSRGRVEDSELKAFRNAGFNDANVLEVVLGVSLATLCNFANNLGQTDLNPQLKPYAWNNSAAVAAE</sequence>
<keyword evidence="2" id="KW-0560">Oxidoreductase</keyword>
<keyword evidence="3" id="KW-1185">Reference proteome</keyword>
<proteinExistence type="predicted"/>
<gene>
    <name evidence="2" type="ORF">B2M20_16965</name>
</gene>
<dbReference type="Pfam" id="PF02627">
    <property type="entry name" value="CMD"/>
    <property type="match status" value="1"/>
</dbReference>
<dbReference type="InterPro" id="IPR003779">
    <property type="entry name" value="CMD-like"/>
</dbReference>
<dbReference type="SUPFAM" id="SSF69118">
    <property type="entry name" value="AhpD-like"/>
    <property type="match status" value="1"/>
</dbReference>
<organism evidence="2 3">
    <name type="scientific">Nitrobacter vulgaris</name>
    <dbReference type="NCBI Taxonomy" id="29421"/>
    <lineage>
        <taxon>Bacteria</taxon>
        <taxon>Pseudomonadati</taxon>
        <taxon>Pseudomonadota</taxon>
        <taxon>Alphaproteobacteria</taxon>
        <taxon>Hyphomicrobiales</taxon>
        <taxon>Nitrobacteraceae</taxon>
        <taxon>Nitrobacter</taxon>
    </lineage>
</organism>
<dbReference type="Gene3D" id="1.20.1290.10">
    <property type="entry name" value="AhpD-like"/>
    <property type="match status" value="1"/>
</dbReference>
<dbReference type="AlphaFoldDB" id="A0A1V4HUL3"/>
<dbReference type="Proteomes" id="UP000189940">
    <property type="component" value="Unassembled WGS sequence"/>
</dbReference>
<name>A0A1V4HUL3_NITVU</name>
<dbReference type="EMBL" id="MWPQ01000058">
    <property type="protein sequence ID" value="OPH81593.1"/>
    <property type="molecule type" value="Genomic_DNA"/>
</dbReference>
<dbReference type="InterPro" id="IPR029032">
    <property type="entry name" value="AhpD-like"/>
</dbReference>
<keyword evidence="2" id="KW-0575">Peroxidase</keyword>
<dbReference type="GO" id="GO:0051920">
    <property type="term" value="F:peroxiredoxin activity"/>
    <property type="evidence" value="ECO:0007669"/>
    <property type="project" value="InterPro"/>
</dbReference>
<protein>
    <submittedName>
        <fullName evidence="2">Alkylhydroperoxidase</fullName>
    </submittedName>
</protein>
<dbReference type="OrthoDB" id="9808310at2"/>
<accession>A0A1V4HUL3</accession>
<dbReference type="PANTHER" id="PTHR35446:SF3">
    <property type="entry name" value="CMD DOMAIN-CONTAINING PROTEIN"/>
    <property type="match status" value="1"/>
</dbReference>
<evidence type="ECO:0000313" key="2">
    <source>
        <dbReference type="EMBL" id="OPH81593.1"/>
    </source>
</evidence>
<feature type="domain" description="Carboxymuconolactone decarboxylase-like" evidence="1">
    <location>
        <begin position="49"/>
        <end position="100"/>
    </location>
</feature>
<dbReference type="RefSeq" id="WP_079448206.1">
    <property type="nucleotide sequence ID" value="NZ_MWPQ01000058.1"/>
</dbReference>
<dbReference type="PANTHER" id="PTHR35446">
    <property type="entry name" value="SI:CH211-175M2.5"/>
    <property type="match status" value="1"/>
</dbReference>